<evidence type="ECO:0000256" key="1">
    <source>
        <dbReference type="ARBA" id="ARBA00022645"/>
    </source>
</evidence>
<evidence type="ECO:0000256" key="3">
    <source>
        <dbReference type="ARBA" id="ARBA00022676"/>
    </source>
</evidence>
<dbReference type="GO" id="GO:0009002">
    <property type="term" value="F:serine-type D-Ala-D-Ala carboxypeptidase activity"/>
    <property type="evidence" value="ECO:0007669"/>
    <property type="project" value="UniProtKB-EC"/>
</dbReference>
<evidence type="ECO:0000256" key="8">
    <source>
        <dbReference type="ARBA" id="ARBA00049902"/>
    </source>
</evidence>
<evidence type="ECO:0000256" key="6">
    <source>
        <dbReference type="ARBA" id="ARBA00023268"/>
    </source>
</evidence>
<dbReference type="InterPro" id="IPR001264">
    <property type="entry name" value="Glyco_trans_51"/>
</dbReference>
<dbReference type="SUPFAM" id="SSF53955">
    <property type="entry name" value="Lysozyme-like"/>
    <property type="match status" value="1"/>
</dbReference>
<dbReference type="GO" id="GO:0008955">
    <property type="term" value="F:peptidoglycan glycosyltransferase activity"/>
    <property type="evidence" value="ECO:0007669"/>
    <property type="project" value="UniProtKB-EC"/>
</dbReference>
<keyword evidence="2" id="KW-0645">Protease</keyword>
<dbReference type="Pfam" id="PF00905">
    <property type="entry name" value="Transpeptidase"/>
    <property type="match status" value="1"/>
</dbReference>
<dbReference type="Pfam" id="PF00912">
    <property type="entry name" value="Transgly"/>
    <property type="match status" value="1"/>
</dbReference>
<evidence type="ECO:0000256" key="5">
    <source>
        <dbReference type="ARBA" id="ARBA00022801"/>
    </source>
</evidence>
<dbReference type="PANTHER" id="PTHR32282:SF33">
    <property type="entry name" value="PEPTIDOGLYCAN GLYCOSYLTRANSFERASE"/>
    <property type="match status" value="1"/>
</dbReference>
<keyword evidence="1" id="KW-0121">Carboxypeptidase</keyword>
<dbReference type="GO" id="GO:0009252">
    <property type="term" value="P:peptidoglycan biosynthetic process"/>
    <property type="evidence" value="ECO:0007669"/>
    <property type="project" value="TreeGrafter"/>
</dbReference>
<dbReference type="InterPro" id="IPR005543">
    <property type="entry name" value="PASTA_dom"/>
</dbReference>
<keyword evidence="10" id="KW-0812">Transmembrane</keyword>
<feature type="transmembrane region" description="Helical" evidence="10">
    <location>
        <begin position="12"/>
        <end position="36"/>
    </location>
</feature>
<dbReference type="InterPro" id="IPR001460">
    <property type="entry name" value="PCN-bd_Tpept"/>
</dbReference>
<dbReference type="CDD" id="cd06577">
    <property type="entry name" value="PASTA_pknB"/>
    <property type="match status" value="1"/>
</dbReference>
<dbReference type="Gene3D" id="3.40.710.10">
    <property type="entry name" value="DD-peptidase/beta-lactamase superfamily"/>
    <property type="match status" value="1"/>
</dbReference>
<evidence type="ECO:0000256" key="4">
    <source>
        <dbReference type="ARBA" id="ARBA00022679"/>
    </source>
</evidence>
<keyword evidence="3" id="KW-0328">Glycosyltransferase</keyword>
<sequence>MRGEAGLSRPVGLLVVWCALAGVLVAGVTFPVAGGLGELSNQISSSVSGVSGQLAAVPPPLVTTLTDAEGRPVAALYDQYRLPASWQDIAVTMKAAIVSIEDRGFFSESALDPRGIVRAALNNARGGSQQGGSTITQQYVKNYLINVVDRNDRRAQQEDQDATLARKLREAKLAATVGQRQSKEQILTGYLNVVSFGNQMFGVRAAAQYYFNTTPDRLTIAQAALLAGMVDNPNFFNPYQFPDHALARRNMVIDAMVDTGTITARQADEAKAQPLGVVEPRPALPPNNCYAIAPEAGFFCDYVVNYLERAGMTRDQIYTGGYTIRTTMDPRISAIAKQAANRRVPTTQPGVANPFVIVKPGPDGHRVLALVSNRDFGTDAAAGQTSYNQPADVSVPFGAGSVFKIFTAAAGMEQGRVGLQTPMSNPYEQCFFPPNRNQYTRCSPIHNYSPNYPNPITLREALATSPNVAFTNLEVQAGMGSVLGMASRLGLRQTMQANMYGRPPGPAPQGASNPTAYSEPQSVYNLNNVAFTLGFNPFSPLELANVAATLSDHGRWCPPTPIDSVVDRDGHPVTVPQLPCEQVVAPALADSLVAGLGDDIRPPGTSAAAARNAGWTRPTAAKTGTTQENESVAFLGITDGYAAVSAVYADGDDPGTICATNPPVIRESCAGAFGGTIAAPTFFDAFNQILAGQPDQPLPGPDPGYLRAQDHGPIVPVVVGQPVERAQQALAQAGYPARIEPIPADAPGGTVIGQTPQGAVPRGTPITLYVPDPTGR</sequence>
<name>A0A4D4J4X4_9PSEU</name>
<protein>
    <submittedName>
        <fullName evidence="12">Penicillin-binding protein</fullName>
    </submittedName>
</protein>
<dbReference type="InterPro" id="IPR012338">
    <property type="entry name" value="Beta-lactam/transpept-like"/>
</dbReference>
<keyword evidence="6" id="KW-0511">Multifunctional enzyme</keyword>
<dbReference type="InterPro" id="IPR023346">
    <property type="entry name" value="Lysozyme-like_dom_sf"/>
</dbReference>
<evidence type="ECO:0000313" key="12">
    <source>
        <dbReference type="EMBL" id="GDY31571.1"/>
    </source>
</evidence>
<dbReference type="PROSITE" id="PS51178">
    <property type="entry name" value="PASTA"/>
    <property type="match status" value="1"/>
</dbReference>
<dbReference type="SUPFAM" id="SSF56601">
    <property type="entry name" value="beta-lactamase/transpeptidase-like"/>
    <property type="match status" value="1"/>
</dbReference>
<feature type="domain" description="PASTA" evidence="11">
    <location>
        <begin position="712"/>
        <end position="772"/>
    </location>
</feature>
<dbReference type="EMBL" id="BJFL01000015">
    <property type="protein sequence ID" value="GDY31571.1"/>
    <property type="molecule type" value="Genomic_DNA"/>
</dbReference>
<dbReference type="RefSeq" id="WP_192909566.1">
    <property type="nucleotide sequence ID" value="NZ_BJFL01000015.1"/>
</dbReference>
<keyword evidence="5" id="KW-0378">Hydrolase</keyword>
<evidence type="ECO:0000259" key="11">
    <source>
        <dbReference type="PROSITE" id="PS51178"/>
    </source>
</evidence>
<dbReference type="SMART" id="SM00740">
    <property type="entry name" value="PASTA"/>
    <property type="match status" value="1"/>
</dbReference>
<comment type="catalytic activity">
    <reaction evidence="8">
        <text>[GlcNAc-(1-&gt;4)-Mur2Ac(oyl-L-Ala-gamma-D-Glu-L-Lys-D-Ala-D-Ala)](n)-di-trans,octa-cis-undecaprenyl diphosphate + beta-D-GlcNAc-(1-&gt;4)-Mur2Ac(oyl-L-Ala-gamma-D-Glu-L-Lys-D-Ala-D-Ala)-di-trans,octa-cis-undecaprenyl diphosphate = [GlcNAc-(1-&gt;4)-Mur2Ac(oyl-L-Ala-gamma-D-Glu-L-Lys-D-Ala-D-Ala)](n+1)-di-trans,octa-cis-undecaprenyl diphosphate + di-trans,octa-cis-undecaprenyl diphosphate + H(+)</text>
        <dbReference type="Rhea" id="RHEA:23708"/>
        <dbReference type="Rhea" id="RHEA-COMP:9602"/>
        <dbReference type="Rhea" id="RHEA-COMP:9603"/>
        <dbReference type="ChEBI" id="CHEBI:15378"/>
        <dbReference type="ChEBI" id="CHEBI:58405"/>
        <dbReference type="ChEBI" id="CHEBI:60033"/>
        <dbReference type="ChEBI" id="CHEBI:78435"/>
        <dbReference type="EC" id="2.4.99.28"/>
    </reaction>
</comment>
<dbReference type="GO" id="GO:0008658">
    <property type="term" value="F:penicillin binding"/>
    <property type="evidence" value="ECO:0007669"/>
    <property type="project" value="InterPro"/>
</dbReference>
<dbReference type="PANTHER" id="PTHR32282">
    <property type="entry name" value="BINDING PROTEIN TRANSPEPTIDASE, PUTATIVE-RELATED"/>
    <property type="match status" value="1"/>
</dbReference>
<evidence type="ECO:0000256" key="2">
    <source>
        <dbReference type="ARBA" id="ARBA00022670"/>
    </source>
</evidence>
<reference evidence="13" key="1">
    <citation type="submission" date="2019-04" db="EMBL/GenBank/DDBJ databases">
        <title>Draft genome sequence of Pseudonocardiaceae bacterium SL3-2-4.</title>
        <authorList>
            <person name="Ningsih F."/>
            <person name="Yokota A."/>
            <person name="Sakai Y."/>
            <person name="Nanatani K."/>
            <person name="Yabe S."/>
            <person name="Oetari A."/>
            <person name="Sjamsuridzal W."/>
        </authorList>
    </citation>
    <scope>NUCLEOTIDE SEQUENCE [LARGE SCALE GENOMIC DNA]</scope>
    <source>
        <strain evidence="13">SL3-2-4</strain>
    </source>
</reference>
<gene>
    <name evidence="12" type="ORF">GTS_32040</name>
</gene>
<dbReference type="GO" id="GO:0006508">
    <property type="term" value="P:proteolysis"/>
    <property type="evidence" value="ECO:0007669"/>
    <property type="project" value="UniProtKB-KW"/>
</dbReference>
<dbReference type="Gene3D" id="3.30.10.20">
    <property type="match status" value="1"/>
</dbReference>
<evidence type="ECO:0000256" key="7">
    <source>
        <dbReference type="ARBA" id="ARBA00034000"/>
    </source>
</evidence>
<dbReference type="InterPro" id="IPR050396">
    <property type="entry name" value="Glycosyltr_51/Transpeptidase"/>
</dbReference>
<comment type="caution">
    <text evidence="12">The sequence shown here is derived from an EMBL/GenBank/DDBJ whole genome shotgun (WGS) entry which is preliminary data.</text>
</comment>
<dbReference type="AlphaFoldDB" id="A0A4D4J4X4"/>
<evidence type="ECO:0000313" key="13">
    <source>
        <dbReference type="Proteomes" id="UP000298860"/>
    </source>
</evidence>
<keyword evidence="10" id="KW-0472">Membrane</keyword>
<accession>A0A4D4J4X4</accession>
<dbReference type="Gene3D" id="1.10.3810.10">
    <property type="entry name" value="Biosynthetic peptidoglycan transglycosylase-like"/>
    <property type="match status" value="1"/>
</dbReference>
<keyword evidence="10" id="KW-1133">Transmembrane helix</keyword>
<keyword evidence="13" id="KW-1185">Reference proteome</keyword>
<comment type="catalytic activity">
    <reaction evidence="7">
        <text>Preferential cleavage: (Ac)2-L-Lys-D-Ala-|-D-Ala. Also transpeptidation of peptidyl-alanyl moieties that are N-acyl substituents of D-alanine.</text>
        <dbReference type="EC" id="3.4.16.4"/>
    </reaction>
</comment>
<dbReference type="InterPro" id="IPR036950">
    <property type="entry name" value="PBP_transglycosylase"/>
</dbReference>
<evidence type="ECO:0000256" key="9">
    <source>
        <dbReference type="SAM" id="MobiDB-lite"/>
    </source>
</evidence>
<feature type="region of interest" description="Disordered" evidence="9">
    <location>
        <begin position="751"/>
        <end position="776"/>
    </location>
</feature>
<dbReference type="GO" id="GO:0030288">
    <property type="term" value="C:outer membrane-bounded periplasmic space"/>
    <property type="evidence" value="ECO:0007669"/>
    <property type="project" value="TreeGrafter"/>
</dbReference>
<dbReference type="Proteomes" id="UP000298860">
    <property type="component" value="Unassembled WGS sequence"/>
</dbReference>
<evidence type="ECO:0000256" key="10">
    <source>
        <dbReference type="SAM" id="Phobius"/>
    </source>
</evidence>
<dbReference type="Pfam" id="PF03793">
    <property type="entry name" value="PASTA"/>
    <property type="match status" value="1"/>
</dbReference>
<keyword evidence="4" id="KW-0808">Transferase</keyword>
<organism evidence="12 13">
    <name type="scientific">Gandjariella thermophila</name>
    <dbReference type="NCBI Taxonomy" id="1931992"/>
    <lineage>
        <taxon>Bacteria</taxon>
        <taxon>Bacillati</taxon>
        <taxon>Actinomycetota</taxon>
        <taxon>Actinomycetes</taxon>
        <taxon>Pseudonocardiales</taxon>
        <taxon>Pseudonocardiaceae</taxon>
        <taxon>Gandjariella</taxon>
    </lineage>
</organism>
<proteinExistence type="predicted"/>